<dbReference type="InterPro" id="IPR052721">
    <property type="entry name" value="ET_Amicyanin"/>
</dbReference>
<dbReference type="Gene3D" id="2.60.40.10">
    <property type="entry name" value="Immunoglobulins"/>
    <property type="match status" value="1"/>
</dbReference>
<dbReference type="InterPro" id="IPR008972">
    <property type="entry name" value="Cupredoxin"/>
</dbReference>
<reference evidence="2 3" key="2">
    <citation type="journal article" date="2016" name="ISME J.">
        <title>Physiological and genomic characterization of two novel marine thaumarchaeal strains indicates niche differentiation.</title>
        <authorList>
            <person name="Bayer B."/>
            <person name="Vojvoda J."/>
            <person name="Offre P."/>
            <person name="Alves R.J."/>
            <person name="Elisabeth N.H."/>
            <person name="Garcia J.A."/>
            <person name="Volland J.M."/>
            <person name="Srivastava A."/>
            <person name="Schleper C."/>
            <person name="Herndl G.J."/>
        </authorList>
    </citation>
    <scope>NUCLEOTIDE SEQUENCE [LARGE SCALE GENOMIC DNA]</scope>
    <source>
        <strain evidence="2 3">D3C</strain>
    </source>
</reference>
<dbReference type="SUPFAM" id="SSF49503">
    <property type="entry name" value="Cupredoxins"/>
    <property type="match status" value="1"/>
</dbReference>
<dbReference type="AlphaFoldDB" id="A0A0C5BRC3"/>
<dbReference type="Gene3D" id="2.60.40.420">
    <property type="entry name" value="Cupredoxins - blue copper proteins"/>
    <property type="match status" value="1"/>
</dbReference>
<sequence length="298" mass="33364">MKSILILSSLLVMFVISPAFAENYEVDIVSGAYQKECQLGNKCLEPHTITIIVEDSITWINKDIFSHQIVTIQSEDDERVAGNFDTGHIPPGEQGSFTFRLNGIYQYHDPEYPHIIGTVIVKTGHTQPDFDWTLESILFSNIEGKNTAPTTKQPLYITNKVANIGEGNPPETNFGLSIYKGPELAFQGFEKLSVGPKQSDYATYTWTPKEPGKYTFIFTSDSSDYTLETIMQNNIDYREFFIYDGIAPPAIQERYGVSFDMITCEKGLELAKKKTTGSPICASSTTISKLLERGFLTN</sequence>
<evidence type="ECO:0000313" key="3">
    <source>
        <dbReference type="Proteomes" id="UP000032027"/>
    </source>
</evidence>
<dbReference type="InterPro" id="IPR011635">
    <property type="entry name" value="CARDB"/>
</dbReference>
<reference evidence="2 3" key="3">
    <citation type="journal article" date="2019" name="Int. J. Syst. Evol. Microbiol.">
        <title>Nitrosopumilus adriaticus sp. nov. and Nitrosopumilus piranensis sp. nov., two ammonia-oxidizing archaea from the Adriatic Sea and members of the class Nitrososphaeria.</title>
        <authorList>
            <person name="Bayer B."/>
            <person name="Vojvoda J."/>
            <person name="Reinthaler T."/>
            <person name="Reyes C."/>
            <person name="Pinto M."/>
            <person name="Herndl G.J."/>
        </authorList>
    </citation>
    <scope>NUCLEOTIDE SEQUENCE [LARGE SCALE GENOMIC DNA]</scope>
    <source>
        <strain evidence="2 3">D3C</strain>
    </source>
</reference>
<dbReference type="EMBL" id="CP010868">
    <property type="protein sequence ID" value="AJM92308.1"/>
    <property type="molecule type" value="Genomic_DNA"/>
</dbReference>
<feature type="domain" description="CARDB" evidence="1">
    <location>
        <begin position="146"/>
        <end position="235"/>
    </location>
</feature>
<dbReference type="PATRIC" id="fig|1582439.9.peg.1129"/>
<reference evidence="3" key="1">
    <citation type="submission" date="2015-02" db="EMBL/GenBank/DDBJ databases">
        <title>Characterization of two novel Thaumarchaeota isolated from the Northern Adriatic Sea.</title>
        <authorList>
            <person name="Bayer B."/>
            <person name="Vojvoda J."/>
            <person name="Offre P."/>
            <person name="Srivastava A."/>
            <person name="Elisabeth N."/>
            <person name="Garcia J.A.L."/>
            <person name="Schleper C."/>
            <person name="Herndl G.J."/>
        </authorList>
    </citation>
    <scope>NUCLEOTIDE SEQUENCE [LARGE SCALE GENOMIC DNA]</scope>
    <source>
        <strain evidence="3">D3C</strain>
    </source>
</reference>
<dbReference type="GeneID" id="41600245"/>
<evidence type="ECO:0000313" key="2">
    <source>
        <dbReference type="EMBL" id="AJM92308.1"/>
    </source>
</evidence>
<name>A0A0C5BRC3_9ARCH</name>
<dbReference type="Proteomes" id="UP000032027">
    <property type="component" value="Chromosome"/>
</dbReference>
<proteinExistence type="predicted"/>
<dbReference type="OrthoDB" id="11836at2157"/>
<dbReference type="Pfam" id="PF07705">
    <property type="entry name" value="CARDB"/>
    <property type="match status" value="1"/>
</dbReference>
<dbReference type="KEGG" id="nid:NPIRD3C_1096"/>
<protein>
    <recommendedName>
        <fullName evidence="1">CARDB domain-containing protein</fullName>
    </recommendedName>
</protein>
<organism evidence="2 3">
    <name type="scientific">Nitrosopumilus piranensis</name>
    <dbReference type="NCBI Taxonomy" id="1582439"/>
    <lineage>
        <taxon>Archaea</taxon>
        <taxon>Nitrososphaerota</taxon>
        <taxon>Nitrososphaeria</taxon>
        <taxon>Nitrosopumilales</taxon>
        <taxon>Nitrosopumilaceae</taxon>
        <taxon>Nitrosopumilus</taxon>
    </lineage>
</organism>
<dbReference type="InterPro" id="IPR013783">
    <property type="entry name" value="Ig-like_fold"/>
</dbReference>
<dbReference type="PANTHER" id="PTHR36507:SF1">
    <property type="entry name" value="BLL1555 PROTEIN"/>
    <property type="match status" value="1"/>
</dbReference>
<dbReference type="RefSeq" id="WP_148703179.1">
    <property type="nucleotide sequence ID" value="NZ_CP010868.1"/>
</dbReference>
<keyword evidence="3" id="KW-1185">Reference proteome</keyword>
<dbReference type="HOGENOM" id="CLU_932558_0_0_2"/>
<dbReference type="STRING" id="1582439.NPIRD3C_1096"/>
<evidence type="ECO:0000259" key="1">
    <source>
        <dbReference type="Pfam" id="PF07705"/>
    </source>
</evidence>
<gene>
    <name evidence="2" type="ORF">NPIRD3C_1096</name>
</gene>
<accession>A0A0C5BRC3</accession>
<dbReference type="PANTHER" id="PTHR36507">
    <property type="entry name" value="BLL1555 PROTEIN"/>
    <property type="match status" value="1"/>
</dbReference>